<proteinExistence type="predicted"/>
<evidence type="ECO:0000313" key="6">
    <source>
        <dbReference type="Proteomes" id="UP000831495"/>
    </source>
</evidence>
<gene>
    <name evidence="4" type="ORF">MOO45_04135</name>
    <name evidence="3" type="ORF">MOO45_04160</name>
    <name evidence="5" type="ORF">MOO45_08105</name>
</gene>
<organism evidence="4 6">
    <name type="scientific">Bombilactobacillus folatiphilus</name>
    <dbReference type="NCBI Taxonomy" id="2923362"/>
    <lineage>
        <taxon>Bacteria</taxon>
        <taxon>Bacillati</taxon>
        <taxon>Bacillota</taxon>
        <taxon>Bacilli</taxon>
        <taxon>Lactobacillales</taxon>
        <taxon>Lactobacillaceae</taxon>
        <taxon>Bombilactobacillus</taxon>
    </lineage>
</organism>
<accession>A0ABY4PAY3</accession>
<dbReference type="InterPro" id="IPR029050">
    <property type="entry name" value="Immunoprotect_excell_Ig-like"/>
</dbReference>
<evidence type="ECO:0000313" key="5">
    <source>
        <dbReference type="EMBL" id="UQS82944.1"/>
    </source>
</evidence>
<dbReference type="InterPro" id="IPR031989">
    <property type="entry name" value="DUF5067"/>
</dbReference>
<geneLocation type="plasmid" evidence="5 6">
    <name>p1unnamed</name>
</geneLocation>
<dbReference type="PROSITE" id="PS51257">
    <property type="entry name" value="PROKAR_LIPOPROTEIN"/>
    <property type="match status" value="1"/>
</dbReference>
<dbReference type="Proteomes" id="UP000831495">
    <property type="component" value="Chromosome"/>
</dbReference>
<protein>
    <submittedName>
        <fullName evidence="4">DUF5067 domain-containing protein</fullName>
    </submittedName>
</protein>
<dbReference type="EMBL" id="CP093366">
    <property type="protein sequence ID" value="UQS81429.1"/>
    <property type="molecule type" value="Genomic_DNA"/>
</dbReference>
<evidence type="ECO:0000313" key="3">
    <source>
        <dbReference type="EMBL" id="UQS81429.1"/>
    </source>
</evidence>
<dbReference type="Pfam" id="PF16729">
    <property type="entry name" value="DUF5067"/>
    <property type="match status" value="1"/>
</dbReference>
<evidence type="ECO:0000256" key="1">
    <source>
        <dbReference type="ARBA" id="ARBA00022729"/>
    </source>
</evidence>
<dbReference type="Gene3D" id="2.60.40.1240">
    <property type="match status" value="1"/>
</dbReference>
<dbReference type="EMBL" id="CP093367">
    <property type="protein sequence ID" value="UQS82944.1"/>
    <property type="molecule type" value="Genomic_DNA"/>
</dbReference>
<reference evidence="4" key="1">
    <citation type="journal article" date="2022" name="Int. J. Syst. Evol. Microbiol.">
        <title>Apilactobacillus apisilvae sp. nov., Nicolia spurrieriana gen. nov. sp. nov., Bombilactobacillus folatiphilus sp. nov. and Bombilactobacillus thymidiniphilus sp. nov., four new lactic acid bacterial isolates from stingless bees Tetragonula carbonaria and Austroplebeia australis.</title>
        <authorList>
            <person name="Oliphant S.A."/>
            <person name="Watson-Haigh N.S."/>
            <person name="Sumby K.M."/>
            <person name="Gardner J."/>
            <person name="Groom S."/>
            <person name="Jiranek V."/>
        </authorList>
    </citation>
    <scope>NUCLEOTIDE SEQUENCE</scope>
    <source>
        <strain evidence="4">SG4_D2</strain>
        <plasmid evidence="5 6">p1unnamed</plasmid>
    </source>
</reference>
<dbReference type="Proteomes" id="UP000831495">
    <property type="component" value="Plasmid p1unnamed"/>
</dbReference>
<dbReference type="EMBL" id="CP093366">
    <property type="protein sequence ID" value="UQS82838.1"/>
    <property type="molecule type" value="Genomic_DNA"/>
</dbReference>
<sequence>MNKGHKLTIITLLSAILLSGCDSKFEIGGMKFDIGGNISTDQNHPSATTFQNGIFENRQTKIKILKTQVGHSNKTQSDGLIVTFWIQNKSKHRIKPSALLNYLNFHQSNSSSNYDLRPVFNVAAALFPTINSDGSSTADASTNIGKATDYNQKYVKPLNAQLLPGKSIKVVRGYELNNKKHPVFATAKKDMHNVDSKSVGTSYKINLQDYKN</sequence>
<dbReference type="RefSeq" id="WP_249513690.1">
    <property type="nucleotide sequence ID" value="NZ_CP093366.1"/>
</dbReference>
<keyword evidence="1" id="KW-0732">Signal</keyword>
<evidence type="ECO:0000259" key="2">
    <source>
        <dbReference type="Pfam" id="PF16729"/>
    </source>
</evidence>
<name>A0ABY4PAY3_9LACO</name>
<keyword evidence="5" id="KW-0614">Plasmid</keyword>
<evidence type="ECO:0000313" key="4">
    <source>
        <dbReference type="EMBL" id="UQS82838.1"/>
    </source>
</evidence>
<feature type="domain" description="DUF5067" evidence="2">
    <location>
        <begin position="41"/>
        <end position="183"/>
    </location>
</feature>
<keyword evidence="6" id="KW-1185">Reference proteome</keyword>